<protein>
    <recommendedName>
        <fullName evidence="3">Sigma-70 family RNA polymerase sigma factor</fullName>
    </recommendedName>
</protein>
<dbReference type="EMBL" id="JBFOHK010000004">
    <property type="protein sequence ID" value="MEW9573289.1"/>
    <property type="molecule type" value="Genomic_DNA"/>
</dbReference>
<evidence type="ECO:0000313" key="2">
    <source>
        <dbReference type="Proteomes" id="UP001556220"/>
    </source>
</evidence>
<name>A0ABV3QIC1_9GAMM</name>
<evidence type="ECO:0008006" key="3">
    <source>
        <dbReference type="Google" id="ProtNLM"/>
    </source>
</evidence>
<comment type="caution">
    <text evidence="1">The sequence shown here is derived from an EMBL/GenBank/DDBJ whole genome shotgun (WGS) entry which is preliminary data.</text>
</comment>
<reference evidence="1 2" key="1">
    <citation type="submission" date="2024-06" db="EMBL/GenBank/DDBJ databases">
        <authorList>
            <person name="Woo H."/>
        </authorList>
    </citation>
    <scope>NUCLEOTIDE SEQUENCE [LARGE SCALE GENOMIC DNA]</scope>
    <source>
        <strain evidence="1 2">Si-c</strain>
    </source>
</reference>
<dbReference type="RefSeq" id="WP_367855338.1">
    <property type="nucleotide sequence ID" value="NZ_JBFOHK010000004.1"/>
</dbReference>
<gene>
    <name evidence="1" type="ORF">ABQJ54_16150</name>
</gene>
<keyword evidence="2" id="KW-1185">Reference proteome</keyword>
<evidence type="ECO:0000313" key="1">
    <source>
        <dbReference type="EMBL" id="MEW9573289.1"/>
    </source>
</evidence>
<proteinExistence type="predicted"/>
<dbReference type="Proteomes" id="UP001556220">
    <property type="component" value="Unassembled WGS sequence"/>
</dbReference>
<organism evidence="1 2">
    <name type="scientific">Rhodanobacter lycopersici</name>
    <dbReference type="NCBI Taxonomy" id="3162487"/>
    <lineage>
        <taxon>Bacteria</taxon>
        <taxon>Pseudomonadati</taxon>
        <taxon>Pseudomonadota</taxon>
        <taxon>Gammaproteobacteria</taxon>
        <taxon>Lysobacterales</taxon>
        <taxon>Rhodanobacteraceae</taxon>
        <taxon>Rhodanobacter</taxon>
    </lineage>
</organism>
<accession>A0ABV3QIC1</accession>
<sequence length="222" mass="25630">MQGFETFRLERRKDLRRIARATNGEMEADELLSEAFFLTMEIEEKMNRMLDLTLASDQSILLGWLYARFVRYADKTMQYSIKLDAGWDDDTGELTTGAKLSSQLAAPETEDPLTRQVMAEDHQQQLETVQASYSEASAYTLLLIEWSWDFKGLAAHLLLGCTKTLRNRVALAAEKQRCQPSLFDGIEHIDPRFRPTRSRGTNRAMKVLRDWFSRWRSIAAHC</sequence>